<keyword evidence="2" id="KW-0472">Membrane</keyword>
<evidence type="ECO:0000256" key="2">
    <source>
        <dbReference type="SAM" id="Phobius"/>
    </source>
</evidence>
<dbReference type="EMBL" id="UHDT01000001">
    <property type="protein sequence ID" value="SUM57634.1"/>
    <property type="molecule type" value="Genomic_DNA"/>
</dbReference>
<proteinExistence type="predicted"/>
<dbReference type="AlphaFoldDB" id="A0A0D6XNK4"/>
<feature type="transmembrane region" description="Helical" evidence="2">
    <location>
        <begin position="70"/>
        <end position="89"/>
    </location>
</feature>
<evidence type="ECO:0000256" key="1">
    <source>
        <dbReference type="SAM" id="MobiDB-lite"/>
    </source>
</evidence>
<organism evidence="4 6">
    <name type="scientific">Staphylococcus microti</name>
    <dbReference type="NCBI Taxonomy" id="569857"/>
    <lineage>
        <taxon>Bacteria</taxon>
        <taxon>Bacillati</taxon>
        <taxon>Bacillota</taxon>
        <taxon>Bacilli</taxon>
        <taxon>Bacillales</taxon>
        <taxon>Staphylococcaceae</taxon>
        <taxon>Staphylococcus</taxon>
    </lineage>
</organism>
<keyword evidence="2" id="KW-1133">Transmembrane helix</keyword>
<dbReference type="Proteomes" id="UP000254100">
    <property type="component" value="Unassembled WGS sequence"/>
</dbReference>
<feature type="region of interest" description="Disordered" evidence="1">
    <location>
        <begin position="103"/>
        <end position="129"/>
    </location>
</feature>
<dbReference type="RefSeq" id="WP_044361804.1">
    <property type="nucleotide sequence ID" value="NZ_JXWY01000175.1"/>
</dbReference>
<feature type="transmembrane region" description="Helical" evidence="2">
    <location>
        <begin position="39"/>
        <end position="58"/>
    </location>
</feature>
<reference evidence="4 6" key="2">
    <citation type="submission" date="2018-06" db="EMBL/GenBank/DDBJ databases">
        <authorList>
            <consortium name="Pathogen Informatics"/>
            <person name="Doyle S."/>
        </authorList>
    </citation>
    <scope>NUCLEOTIDE SEQUENCE [LARGE SCALE GENOMIC DNA]</scope>
    <source>
        <strain evidence="4 6">NCTC13832</strain>
    </source>
</reference>
<sequence>MIVEMLTIFIIFILTGITVLYLSTVAYTAISAYENNVKFNFVTLFAMPFILIWGHIRIYNDVKHVDKTKAQQLLMTVFNAYPIVLYICLKIIKQDVPPKLSIEKQPRQKKKSIDRVLKGEPYKEKLSTI</sequence>
<keyword evidence="2" id="KW-0812">Transmembrane</keyword>
<reference evidence="3 5" key="1">
    <citation type="submission" date="2015-01" db="EMBL/GenBank/DDBJ databases">
        <authorList>
            <person name="Guo J."/>
        </authorList>
    </citation>
    <scope>NUCLEOTIDE SEQUENCE [LARGE SCALE GENOMIC DNA]</scope>
    <source>
        <strain evidence="3 5">DSM 22147</strain>
    </source>
</reference>
<protein>
    <submittedName>
        <fullName evidence="4">Uncharacterized protein</fullName>
    </submittedName>
</protein>
<accession>A0A0D6XNK4</accession>
<dbReference type="Proteomes" id="UP000032366">
    <property type="component" value="Unassembled WGS sequence"/>
</dbReference>
<dbReference type="EMBL" id="JXWY01000175">
    <property type="protein sequence ID" value="KIX89811.1"/>
    <property type="molecule type" value="Genomic_DNA"/>
</dbReference>
<evidence type="ECO:0000313" key="5">
    <source>
        <dbReference type="Proteomes" id="UP000032366"/>
    </source>
</evidence>
<feature type="transmembrane region" description="Helical" evidence="2">
    <location>
        <begin position="6"/>
        <end position="27"/>
    </location>
</feature>
<evidence type="ECO:0000313" key="3">
    <source>
        <dbReference type="EMBL" id="KIX89811.1"/>
    </source>
</evidence>
<evidence type="ECO:0000313" key="4">
    <source>
        <dbReference type="EMBL" id="SUM57634.1"/>
    </source>
</evidence>
<name>A0A0D6XNK4_9STAP</name>
<gene>
    <name evidence="4" type="ORF">NCTC13832_01318</name>
    <name evidence="3" type="ORF">TP70_11675</name>
</gene>
<evidence type="ECO:0000313" key="6">
    <source>
        <dbReference type="Proteomes" id="UP000254100"/>
    </source>
</evidence>
<keyword evidence="5" id="KW-1185">Reference proteome</keyword>